<proteinExistence type="predicted"/>
<name>A0A1A9ZP20_GLOPL</name>
<sequence>MNSVSISLTSDLEFKDSFSGSHDAFYDSLIYFHNNEFIVSQDLCPFSQHYHPTFFLLLLANILTNAKKKFLIIQNKRSGMQQQNTHDITFTAAKYIRFGYVFNIVLATAFMNCALFNN</sequence>
<feature type="transmembrane region" description="Helical" evidence="1">
    <location>
        <begin position="98"/>
        <end position="117"/>
    </location>
</feature>
<reference evidence="3" key="1">
    <citation type="submission" date="2014-03" db="EMBL/GenBank/DDBJ databases">
        <authorList>
            <person name="Aksoy S."/>
            <person name="Warren W."/>
            <person name="Wilson R.K."/>
        </authorList>
    </citation>
    <scope>NUCLEOTIDE SEQUENCE [LARGE SCALE GENOMIC DNA]</scope>
    <source>
        <strain evidence="3">IAEA</strain>
    </source>
</reference>
<protein>
    <submittedName>
        <fullName evidence="2">Uncharacterized protein</fullName>
    </submittedName>
</protein>
<evidence type="ECO:0000256" key="1">
    <source>
        <dbReference type="SAM" id="Phobius"/>
    </source>
</evidence>
<dbReference type="Proteomes" id="UP000092445">
    <property type="component" value="Unassembled WGS sequence"/>
</dbReference>
<dbReference type="VEuPathDB" id="VectorBase:GPAI020576"/>
<dbReference type="EnsemblMetazoa" id="GPAI020576-RA">
    <property type="protein sequence ID" value="GPAI020576-PA"/>
    <property type="gene ID" value="GPAI020576"/>
</dbReference>
<evidence type="ECO:0000313" key="3">
    <source>
        <dbReference type="Proteomes" id="UP000092445"/>
    </source>
</evidence>
<keyword evidence="1" id="KW-1133">Transmembrane helix</keyword>
<dbReference type="AlphaFoldDB" id="A0A1A9ZP20"/>
<keyword evidence="1" id="KW-0472">Membrane</keyword>
<organism evidence="2 3">
    <name type="scientific">Glossina pallidipes</name>
    <name type="common">Tsetse fly</name>
    <dbReference type="NCBI Taxonomy" id="7398"/>
    <lineage>
        <taxon>Eukaryota</taxon>
        <taxon>Metazoa</taxon>
        <taxon>Ecdysozoa</taxon>
        <taxon>Arthropoda</taxon>
        <taxon>Hexapoda</taxon>
        <taxon>Insecta</taxon>
        <taxon>Pterygota</taxon>
        <taxon>Neoptera</taxon>
        <taxon>Endopterygota</taxon>
        <taxon>Diptera</taxon>
        <taxon>Brachycera</taxon>
        <taxon>Muscomorpha</taxon>
        <taxon>Hippoboscoidea</taxon>
        <taxon>Glossinidae</taxon>
        <taxon>Glossina</taxon>
    </lineage>
</organism>
<evidence type="ECO:0000313" key="2">
    <source>
        <dbReference type="EnsemblMetazoa" id="GPAI020576-PA"/>
    </source>
</evidence>
<reference evidence="2" key="2">
    <citation type="submission" date="2020-05" db="UniProtKB">
        <authorList>
            <consortium name="EnsemblMetazoa"/>
        </authorList>
    </citation>
    <scope>IDENTIFICATION</scope>
    <source>
        <strain evidence="2">IAEA</strain>
    </source>
</reference>
<keyword evidence="1" id="KW-0812">Transmembrane</keyword>
<keyword evidence="3" id="KW-1185">Reference proteome</keyword>
<accession>A0A1A9ZP20</accession>